<name>A0A2I0ACJ5_9ASPA</name>
<dbReference type="STRING" id="1088818.A0A2I0ACJ5"/>
<dbReference type="PANTHER" id="PTHR47512">
    <property type="entry name" value="EXPRESSED PROTEIN"/>
    <property type="match status" value="1"/>
</dbReference>
<feature type="region of interest" description="Disordered" evidence="1">
    <location>
        <begin position="245"/>
        <end position="276"/>
    </location>
</feature>
<dbReference type="AlphaFoldDB" id="A0A2I0ACJ5"/>
<keyword evidence="3" id="KW-1185">Reference proteome</keyword>
<protein>
    <submittedName>
        <fullName evidence="2">Uncharacterized protein</fullName>
    </submittedName>
</protein>
<accession>A0A2I0ACJ5</accession>
<dbReference type="OrthoDB" id="162989at2759"/>
<evidence type="ECO:0000313" key="2">
    <source>
        <dbReference type="EMBL" id="PKA53249.1"/>
    </source>
</evidence>
<gene>
    <name evidence="2" type="ORF">AXF42_Ash009979</name>
</gene>
<evidence type="ECO:0000313" key="3">
    <source>
        <dbReference type="Proteomes" id="UP000236161"/>
    </source>
</evidence>
<proteinExistence type="predicted"/>
<organism evidence="2 3">
    <name type="scientific">Apostasia shenzhenica</name>
    <dbReference type="NCBI Taxonomy" id="1088818"/>
    <lineage>
        <taxon>Eukaryota</taxon>
        <taxon>Viridiplantae</taxon>
        <taxon>Streptophyta</taxon>
        <taxon>Embryophyta</taxon>
        <taxon>Tracheophyta</taxon>
        <taxon>Spermatophyta</taxon>
        <taxon>Magnoliopsida</taxon>
        <taxon>Liliopsida</taxon>
        <taxon>Asparagales</taxon>
        <taxon>Orchidaceae</taxon>
        <taxon>Apostasioideae</taxon>
        <taxon>Apostasia</taxon>
    </lineage>
</organism>
<feature type="compositionally biased region" description="Polar residues" evidence="1">
    <location>
        <begin position="248"/>
        <end position="262"/>
    </location>
</feature>
<dbReference type="Proteomes" id="UP000236161">
    <property type="component" value="Unassembled WGS sequence"/>
</dbReference>
<reference evidence="2 3" key="1">
    <citation type="journal article" date="2017" name="Nature">
        <title>The Apostasia genome and the evolution of orchids.</title>
        <authorList>
            <person name="Zhang G.Q."/>
            <person name="Liu K.W."/>
            <person name="Li Z."/>
            <person name="Lohaus R."/>
            <person name="Hsiao Y.Y."/>
            <person name="Niu S.C."/>
            <person name="Wang J.Y."/>
            <person name="Lin Y.C."/>
            <person name="Xu Q."/>
            <person name="Chen L.J."/>
            <person name="Yoshida K."/>
            <person name="Fujiwara S."/>
            <person name="Wang Z.W."/>
            <person name="Zhang Y.Q."/>
            <person name="Mitsuda N."/>
            <person name="Wang M."/>
            <person name="Liu G.H."/>
            <person name="Pecoraro L."/>
            <person name="Huang H.X."/>
            <person name="Xiao X.J."/>
            <person name="Lin M."/>
            <person name="Wu X.Y."/>
            <person name="Wu W.L."/>
            <person name="Chen Y.Y."/>
            <person name="Chang S.B."/>
            <person name="Sakamoto S."/>
            <person name="Ohme-Takagi M."/>
            <person name="Yagi M."/>
            <person name="Zeng S.J."/>
            <person name="Shen C.Y."/>
            <person name="Yeh C.M."/>
            <person name="Luo Y.B."/>
            <person name="Tsai W.C."/>
            <person name="Van de Peer Y."/>
            <person name="Liu Z.J."/>
        </authorList>
    </citation>
    <scope>NUCLEOTIDE SEQUENCE [LARGE SCALE GENOMIC DNA]</scope>
    <source>
        <strain evidence="3">cv. Shenzhen</strain>
        <tissue evidence="2">Stem</tissue>
    </source>
</reference>
<evidence type="ECO:0000256" key="1">
    <source>
        <dbReference type="SAM" id="MobiDB-lite"/>
    </source>
</evidence>
<dbReference type="PANTHER" id="PTHR47512:SF3">
    <property type="entry name" value="CHALCONE-FLAVONONE ISOMERASE FAMILY PROTEIN"/>
    <property type="match status" value="1"/>
</dbReference>
<feature type="compositionally biased region" description="Acidic residues" evidence="1">
    <location>
        <begin position="264"/>
        <end position="276"/>
    </location>
</feature>
<dbReference type="EMBL" id="KZ451999">
    <property type="protein sequence ID" value="PKA53249.1"/>
    <property type="molecule type" value="Genomic_DNA"/>
</dbReference>
<sequence length="362" mass="39169">METPSSIRRITRSQTSAFSGRKFYNPTSFLPSLQASVFSLITFFLLPLLCFTGNNKQEQASKSRKARRQRAALLDITNDSPIIGLAAEKTPSWVAKDRSAKKKTPGSGEALLRGQVKTLLEKVEEEAELVNQISRTFAPLRPGLGILPISPSLLSALTPANTPQIDIQFGLKEEDIEAAPVAADSFVSEDVFKTAESLELEGTLNPQECGISRALLFDSPSKSGASSKDSSTASSSIAYHLGEVSADGDSSSNWSLQVNASSCDGEEEEEEAEGEDDVLLDDLCKEMSKMAVKEDEKMRLPEFKGKHTRFVYNSDDEIEGVEEIIAGGGGAAGEAPSPIVTVLKGLPFPEGKHLRFYEEDQS</sequence>